<evidence type="ECO:0000256" key="6">
    <source>
        <dbReference type="SAM" id="Phobius"/>
    </source>
</evidence>
<dbReference type="AlphaFoldDB" id="A0A814YSS4"/>
<keyword evidence="12" id="KW-1185">Reference proteome</keyword>
<dbReference type="EMBL" id="CAJNOR010000829">
    <property type="protein sequence ID" value="CAF1016580.1"/>
    <property type="molecule type" value="Genomic_DNA"/>
</dbReference>
<dbReference type="Gene3D" id="1.20.1070.10">
    <property type="entry name" value="Rhodopsin 7-helix transmembrane proteins"/>
    <property type="match status" value="1"/>
</dbReference>
<dbReference type="GO" id="GO:0016020">
    <property type="term" value="C:membrane"/>
    <property type="evidence" value="ECO:0007669"/>
    <property type="project" value="UniProtKB-SubCell"/>
</dbReference>
<evidence type="ECO:0000256" key="3">
    <source>
        <dbReference type="ARBA" id="ARBA00022989"/>
    </source>
</evidence>
<dbReference type="GO" id="GO:0004930">
    <property type="term" value="F:G protein-coupled receptor activity"/>
    <property type="evidence" value="ECO:0007669"/>
    <property type="project" value="InterPro"/>
</dbReference>
<dbReference type="Gene3D" id="2.60.220.50">
    <property type="match status" value="1"/>
</dbReference>
<dbReference type="Proteomes" id="UP000663828">
    <property type="component" value="Unassembled WGS sequence"/>
</dbReference>
<dbReference type="InterPro" id="IPR057244">
    <property type="entry name" value="GAIN_B"/>
</dbReference>
<feature type="domain" description="GAIN-B" evidence="8">
    <location>
        <begin position="238"/>
        <end position="389"/>
    </location>
</feature>
<feature type="transmembrane region" description="Helical" evidence="6">
    <location>
        <begin position="592"/>
        <end position="614"/>
    </location>
</feature>
<sequence>MKMKHILWIAFLIVTQIQNSDGGCPRATFEFSNYTKKATYNFIDSSVGNIGSLETCPYTGRPYVYLPCYPNSTWGNEPYFSRCSKPLDKEEQSTPSMIFSSILPIDNPYSSMSIDEISKLSMESSNDVSNVLSYLNRDTITFQTSADVASVVNIIDHVTTVEQNTTDEAHSEVYSVANKILSSKSIEQAQKTNRSVVKLLSSLEAFTQNLKSNQFDATYVQENLAVSIVNMPNNRTKPIIGFEFDSQTNRMSPIDSADTKLNSTTIILDSQTVSQQNRLAFSVFNPQNGLFDDQTYHVLTRVISLTIDKPELIKSSTNFVKMNFHIEHGDLIKTNGNLTCAYWHIFDNNMTAQWSTTGCRLIDIQNHNVICECNHLTHFAVLLDIQQTPASKEVEQLLLVITLGGLLLSSVGLCLTILTFVLFKKLRRHFSQKSLLLLSINLLLVNILFSITILRQLEDLLCIIIASLLHYFVLSSFSWMFILALIQYLLFVKVFPRSISAFTRKAAVFAQFVPAIPVMVVLSLDPWNYHRREDNVCWLSYMPLRLSFILPVGLYIFINSILFCIVARSLLCGKTGQQLRSTQVAESQRLSRFFIALSCFVVLGLTWIFGFFVIGPVRLLFQILFCTFATLTGFLIFILYIVTSKAKRTCWSNALKSAGIPSIYSPTLSTSSALAANKEFSTSSTTDQTKVPSRLLQFSSQPQHFIDAYMPSSPPAPAPPLPLPPPFLIEGDDPLNATTLASSFYEPNHIWIPQANYNREINQPTTLLDDYSLFYASNHDATKL</sequence>
<organism evidence="11 13">
    <name type="scientific">Adineta ricciae</name>
    <name type="common">Rotifer</name>
    <dbReference type="NCBI Taxonomy" id="249248"/>
    <lineage>
        <taxon>Eukaryota</taxon>
        <taxon>Metazoa</taxon>
        <taxon>Spiralia</taxon>
        <taxon>Gnathifera</taxon>
        <taxon>Rotifera</taxon>
        <taxon>Eurotatoria</taxon>
        <taxon>Bdelloidea</taxon>
        <taxon>Adinetida</taxon>
        <taxon>Adinetidae</taxon>
        <taxon>Adineta</taxon>
    </lineage>
</organism>
<dbReference type="InterPro" id="IPR046338">
    <property type="entry name" value="GAIN_dom_sf"/>
</dbReference>
<protein>
    <submittedName>
        <fullName evidence="11">Uncharacterized protein</fullName>
    </submittedName>
</protein>
<dbReference type="InterPro" id="IPR017981">
    <property type="entry name" value="GPCR_2-like_7TM"/>
</dbReference>
<dbReference type="InterPro" id="IPR000203">
    <property type="entry name" value="GPS"/>
</dbReference>
<dbReference type="Proteomes" id="UP000663852">
    <property type="component" value="Unassembled WGS sequence"/>
</dbReference>
<dbReference type="PROSITE" id="PS50221">
    <property type="entry name" value="GAIN_B"/>
    <property type="match status" value="1"/>
</dbReference>
<evidence type="ECO:0000256" key="4">
    <source>
        <dbReference type="ARBA" id="ARBA00023136"/>
    </source>
</evidence>
<evidence type="ECO:0000256" key="2">
    <source>
        <dbReference type="ARBA" id="ARBA00022692"/>
    </source>
</evidence>
<dbReference type="InterPro" id="IPR022343">
    <property type="entry name" value="GCR1-cAMP_receptor"/>
</dbReference>
<dbReference type="EMBL" id="CAJNOJ010000168">
    <property type="protein sequence ID" value="CAF1233513.1"/>
    <property type="molecule type" value="Genomic_DNA"/>
</dbReference>
<feature type="transmembrane region" description="Helical" evidence="6">
    <location>
        <begin position="506"/>
        <end position="524"/>
    </location>
</feature>
<dbReference type="Pfam" id="PF00002">
    <property type="entry name" value="7tm_2"/>
    <property type="match status" value="1"/>
</dbReference>
<evidence type="ECO:0000259" key="8">
    <source>
        <dbReference type="PROSITE" id="PS50221"/>
    </source>
</evidence>
<evidence type="ECO:0000313" key="11">
    <source>
        <dbReference type="EMBL" id="CAF1233513.1"/>
    </source>
</evidence>
<keyword evidence="4 6" id="KW-0472">Membrane</keyword>
<dbReference type="GO" id="GO:0007166">
    <property type="term" value="P:cell surface receptor signaling pathway"/>
    <property type="evidence" value="ECO:0007669"/>
    <property type="project" value="InterPro"/>
</dbReference>
<name>A0A814YSS4_ADIRI</name>
<evidence type="ECO:0000313" key="13">
    <source>
        <dbReference type="Proteomes" id="UP000663852"/>
    </source>
</evidence>
<dbReference type="Pfam" id="PF01825">
    <property type="entry name" value="GPS"/>
    <property type="match status" value="1"/>
</dbReference>
<evidence type="ECO:0000313" key="10">
    <source>
        <dbReference type="EMBL" id="CAF1016580.1"/>
    </source>
</evidence>
<dbReference type="PANTHER" id="PTHR45692:SF1">
    <property type="entry name" value="G-PROTEIN COUPLED RECEPTORS FAMILY 2 PROFILE 2 DOMAIN-CONTAINING PROTEIN"/>
    <property type="match status" value="1"/>
</dbReference>
<evidence type="ECO:0000256" key="1">
    <source>
        <dbReference type="ARBA" id="ARBA00004141"/>
    </source>
</evidence>
<feature type="transmembrane region" description="Helical" evidence="6">
    <location>
        <begin position="435"/>
        <end position="454"/>
    </location>
</feature>
<evidence type="ECO:0000313" key="12">
    <source>
        <dbReference type="Proteomes" id="UP000663828"/>
    </source>
</evidence>
<evidence type="ECO:0000256" key="7">
    <source>
        <dbReference type="SAM" id="SignalP"/>
    </source>
</evidence>
<feature type="domain" description="G-protein coupled receptors family 2 profile 2" evidence="9">
    <location>
        <begin position="398"/>
        <end position="644"/>
    </location>
</feature>
<dbReference type="PROSITE" id="PS50261">
    <property type="entry name" value="G_PROTEIN_RECEP_F2_4"/>
    <property type="match status" value="1"/>
</dbReference>
<dbReference type="InterPro" id="IPR000832">
    <property type="entry name" value="GPCR_2_secretin-like"/>
</dbReference>
<evidence type="ECO:0000259" key="9">
    <source>
        <dbReference type="PROSITE" id="PS50261"/>
    </source>
</evidence>
<proteinExistence type="predicted"/>
<dbReference type="OrthoDB" id="10037534at2759"/>
<dbReference type="SMART" id="SM00303">
    <property type="entry name" value="GPS"/>
    <property type="match status" value="1"/>
</dbReference>
<feature type="transmembrane region" description="Helical" evidence="6">
    <location>
        <begin position="397"/>
        <end position="423"/>
    </location>
</feature>
<comment type="subcellular location">
    <subcellularLocation>
        <location evidence="1">Membrane</location>
        <topology evidence="1">Multi-pass membrane protein</topology>
    </subcellularLocation>
</comment>
<feature type="signal peptide" evidence="7">
    <location>
        <begin position="1"/>
        <end position="22"/>
    </location>
</feature>
<accession>A0A814YSS4</accession>
<feature type="transmembrane region" description="Helical" evidence="6">
    <location>
        <begin position="620"/>
        <end position="642"/>
    </location>
</feature>
<feature type="transmembrane region" description="Helical" evidence="6">
    <location>
        <begin position="548"/>
        <end position="571"/>
    </location>
</feature>
<evidence type="ECO:0000256" key="5">
    <source>
        <dbReference type="ARBA" id="ARBA00023157"/>
    </source>
</evidence>
<keyword evidence="5" id="KW-1015">Disulfide bond</keyword>
<dbReference type="SUPFAM" id="SSF81321">
    <property type="entry name" value="Family A G protein-coupled receptor-like"/>
    <property type="match status" value="1"/>
</dbReference>
<feature type="transmembrane region" description="Helical" evidence="6">
    <location>
        <begin position="460"/>
        <end position="486"/>
    </location>
</feature>
<keyword evidence="7" id="KW-0732">Signal</keyword>
<gene>
    <name evidence="11" type="ORF">EDS130_LOCUS27062</name>
    <name evidence="10" type="ORF">XAT740_LOCUS14007</name>
</gene>
<keyword evidence="3 6" id="KW-1133">Transmembrane helix</keyword>
<dbReference type="PANTHER" id="PTHR45692">
    <property type="entry name" value="G_PROTEIN_RECEP_F2_4 DOMAIN-CONTAINING PROTEIN"/>
    <property type="match status" value="1"/>
</dbReference>
<dbReference type="PRINTS" id="PR02001">
    <property type="entry name" value="GCR1CAMPR"/>
</dbReference>
<comment type="caution">
    <text evidence="11">The sequence shown here is derived from an EMBL/GenBank/DDBJ whole genome shotgun (WGS) entry which is preliminary data.</text>
</comment>
<dbReference type="CDD" id="cd15040">
    <property type="entry name" value="7tmB2_Adhesion"/>
    <property type="match status" value="1"/>
</dbReference>
<keyword evidence="2 6" id="KW-0812">Transmembrane</keyword>
<feature type="chain" id="PRO_5036411167" evidence="7">
    <location>
        <begin position="23"/>
        <end position="784"/>
    </location>
</feature>
<reference evidence="11" key="1">
    <citation type="submission" date="2021-02" db="EMBL/GenBank/DDBJ databases">
        <authorList>
            <person name="Nowell W R."/>
        </authorList>
    </citation>
    <scope>NUCLEOTIDE SEQUENCE</scope>
</reference>